<dbReference type="PANTHER" id="PTHR35358">
    <property type="entry name" value="OS06G0711100 PROTEIN"/>
    <property type="match status" value="1"/>
</dbReference>
<dbReference type="Pfam" id="PF05278">
    <property type="entry name" value="PEARLI-4"/>
    <property type="match status" value="1"/>
</dbReference>
<dbReference type="PANTHER" id="PTHR35358:SF18">
    <property type="entry name" value="PHOSPHOLIPASE-LIKE PROTEIN-RELATED"/>
    <property type="match status" value="1"/>
</dbReference>
<sequence>MSSGRQFRSRSRKDLPTSQPFMLHTDTEFETKSTPNNLCCALNGLSAAQKADLKDMGFASLTAFNIHKIPVGLGRWLLVNYSHETNELNVGSHVIKVTTSKVHDVFGVPMGDIPVYEHKRKRMTDVFREEWKNQFFQTSVTINDVIQKLKLQRQGGKLFKLNFLVLFNSIMGETTKRANVNPKFLASIRDEGDICKMDWCSYMITCLNRTKEGWNGKEPYYGPLTFLAVLYAHELQLKRNPENAITPAIKYVTNDYLVDLESSLHGKGLISNDNVEAHVQMDEGQTAVDQNVNVSRDKEDEIQFHSTNADVTSVQTGLLSYLKLPAGDATRNFTERRITHCNQLESLRDENLLDGDDIQMIEPKQEECELDEDASRTSDSLENLSARKSGMVYVKTYKVNRDIAPTLIDIMRKHGDIAAACVLTSDLKSSILESVCKIYRRIQTNGIVEMLEEEKRVSDAKTLNIDVSWLEPLFEDVRKRKEANKRYGLCLEMKVGIVMAKRVAQKDLRDRRAELVAAQERLEAAERRVAAMHLVEKNLTDRLHESESELGK</sequence>
<dbReference type="InterPro" id="IPR007942">
    <property type="entry name" value="PLipase-like"/>
</dbReference>
<keyword evidence="1" id="KW-0175">Coiled coil</keyword>
<dbReference type="AlphaFoldDB" id="A0A9K3DZV7"/>
<evidence type="ECO:0000256" key="2">
    <source>
        <dbReference type="SAM" id="MobiDB-lite"/>
    </source>
</evidence>
<dbReference type="Proteomes" id="UP000215914">
    <property type="component" value="Unassembled WGS sequence"/>
</dbReference>
<keyword evidence="4" id="KW-1185">Reference proteome</keyword>
<protein>
    <submittedName>
        <fullName evidence="3">Phospholipase</fullName>
    </submittedName>
</protein>
<organism evidence="3 4">
    <name type="scientific">Helianthus annuus</name>
    <name type="common">Common sunflower</name>
    <dbReference type="NCBI Taxonomy" id="4232"/>
    <lineage>
        <taxon>Eukaryota</taxon>
        <taxon>Viridiplantae</taxon>
        <taxon>Streptophyta</taxon>
        <taxon>Embryophyta</taxon>
        <taxon>Tracheophyta</taxon>
        <taxon>Spermatophyta</taxon>
        <taxon>Magnoliopsida</taxon>
        <taxon>eudicotyledons</taxon>
        <taxon>Gunneridae</taxon>
        <taxon>Pentapetalae</taxon>
        <taxon>asterids</taxon>
        <taxon>campanulids</taxon>
        <taxon>Asterales</taxon>
        <taxon>Asteraceae</taxon>
        <taxon>Asteroideae</taxon>
        <taxon>Heliantheae alliance</taxon>
        <taxon>Heliantheae</taxon>
        <taxon>Helianthus</taxon>
    </lineage>
</organism>
<reference evidence="3" key="2">
    <citation type="submission" date="2020-06" db="EMBL/GenBank/DDBJ databases">
        <title>Helianthus annuus Genome sequencing and assembly Release 2.</title>
        <authorList>
            <person name="Gouzy J."/>
            <person name="Langlade N."/>
            <person name="Munos S."/>
        </authorList>
    </citation>
    <scope>NUCLEOTIDE SEQUENCE</scope>
    <source>
        <tissue evidence="3">Leaves</tissue>
    </source>
</reference>
<dbReference type="EMBL" id="MNCJ02000330">
    <property type="protein sequence ID" value="KAF5764565.1"/>
    <property type="molecule type" value="Genomic_DNA"/>
</dbReference>
<comment type="caution">
    <text evidence="3">The sequence shown here is derived from an EMBL/GenBank/DDBJ whole genome shotgun (WGS) entry which is preliminary data.</text>
</comment>
<evidence type="ECO:0000313" key="4">
    <source>
        <dbReference type="Proteomes" id="UP000215914"/>
    </source>
</evidence>
<proteinExistence type="predicted"/>
<evidence type="ECO:0000313" key="3">
    <source>
        <dbReference type="EMBL" id="KAF5764565.1"/>
    </source>
</evidence>
<gene>
    <name evidence="3" type="ORF">HanXRQr2_Chr15g0693591</name>
</gene>
<evidence type="ECO:0000256" key="1">
    <source>
        <dbReference type="SAM" id="Coils"/>
    </source>
</evidence>
<reference evidence="3" key="1">
    <citation type="journal article" date="2017" name="Nature">
        <title>The sunflower genome provides insights into oil metabolism, flowering and Asterid evolution.</title>
        <authorList>
            <person name="Badouin H."/>
            <person name="Gouzy J."/>
            <person name="Grassa C.J."/>
            <person name="Murat F."/>
            <person name="Staton S.E."/>
            <person name="Cottret L."/>
            <person name="Lelandais-Briere C."/>
            <person name="Owens G.L."/>
            <person name="Carrere S."/>
            <person name="Mayjonade B."/>
            <person name="Legrand L."/>
            <person name="Gill N."/>
            <person name="Kane N.C."/>
            <person name="Bowers J.E."/>
            <person name="Hubner S."/>
            <person name="Bellec A."/>
            <person name="Berard A."/>
            <person name="Berges H."/>
            <person name="Blanchet N."/>
            <person name="Boniface M.C."/>
            <person name="Brunel D."/>
            <person name="Catrice O."/>
            <person name="Chaidir N."/>
            <person name="Claudel C."/>
            <person name="Donnadieu C."/>
            <person name="Faraut T."/>
            <person name="Fievet G."/>
            <person name="Helmstetter N."/>
            <person name="King M."/>
            <person name="Knapp S.J."/>
            <person name="Lai Z."/>
            <person name="Le Paslier M.C."/>
            <person name="Lippi Y."/>
            <person name="Lorenzon L."/>
            <person name="Mandel J.R."/>
            <person name="Marage G."/>
            <person name="Marchand G."/>
            <person name="Marquand E."/>
            <person name="Bret-Mestries E."/>
            <person name="Morien E."/>
            <person name="Nambeesan S."/>
            <person name="Nguyen T."/>
            <person name="Pegot-Espagnet P."/>
            <person name="Pouilly N."/>
            <person name="Raftis F."/>
            <person name="Sallet E."/>
            <person name="Schiex T."/>
            <person name="Thomas J."/>
            <person name="Vandecasteele C."/>
            <person name="Vares D."/>
            <person name="Vear F."/>
            <person name="Vautrin S."/>
            <person name="Crespi M."/>
            <person name="Mangin B."/>
            <person name="Burke J.M."/>
            <person name="Salse J."/>
            <person name="Munos S."/>
            <person name="Vincourt P."/>
            <person name="Rieseberg L.H."/>
            <person name="Langlade N.B."/>
        </authorList>
    </citation>
    <scope>NUCLEOTIDE SEQUENCE</scope>
    <source>
        <tissue evidence="3">Leaves</tissue>
    </source>
</reference>
<name>A0A9K3DZV7_HELAN</name>
<dbReference type="OrthoDB" id="1748551at2759"/>
<dbReference type="Gramene" id="mRNA:HanXRQr2_Chr15g0693591">
    <property type="protein sequence ID" value="mRNA:HanXRQr2_Chr15g0693591"/>
    <property type="gene ID" value="HanXRQr2_Chr15g0693591"/>
</dbReference>
<feature type="coiled-coil region" evidence="1">
    <location>
        <begin position="505"/>
        <end position="535"/>
    </location>
</feature>
<feature type="region of interest" description="Disordered" evidence="2">
    <location>
        <begin position="1"/>
        <end position="20"/>
    </location>
</feature>
<accession>A0A9K3DZV7</accession>